<dbReference type="PANTHER" id="PTHR12151:SF25">
    <property type="entry name" value="LINALOOL DEHYDRATASE_ISOMERASE DOMAIN-CONTAINING PROTEIN"/>
    <property type="match status" value="1"/>
</dbReference>
<dbReference type="InterPro" id="IPR013766">
    <property type="entry name" value="Thioredoxin_domain"/>
</dbReference>
<comment type="caution">
    <text evidence="5">The sequence shown here is derived from an EMBL/GenBank/DDBJ whole genome shotgun (WGS) entry which is preliminary data.</text>
</comment>
<dbReference type="Pfam" id="PF02630">
    <property type="entry name" value="SCO1-SenC"/>
    <property type="match status" value="1"/>
</dbReference>
<dbReference type="EMBL" id="JAVDXU010000002">
    <property type="protein sequence ID" value="MDR7270729.1"/>
    <property type="molecule type" value="Genomic_DNA"/>
</dbReference>
<dbReference type="PANTHER" id="PTHR12151">
    <property type="entry name" value="ELECTRON TRANSPORT PROTIN SCO1/SENC FAMILY MEMBER"/>
    <property type="match status" value="1"/>
</dbReference>
<feature type="domain" description="Thioredoxin" evidence="4">
    <location>
        <begin position="27"/>
        <end position="193"/>
    </location>
</feature>
<evidence type="ECO:0000256" key="2">
    <source>
        <dbReference type="ARBA" id="ARBA00023008"/>
    </source>
</evidence>
<dbReference type="PROSITE" id="PS51352">
    <property type="entry name" value="THIOREDOXIN_2"/>
    <property type="match status" value="1"/>
</dbReference>
<evidence type="ECO:0000259" key="4">
    <source>
        <dbReference type="PROSITE" id="PS51352"/>
    </source>
</evidence>
<evidence type="ECO:0000256" key="3">
    <source>
        <dbReference type="SAM" id="SignalP"/>
    </source>
</evidence>
<evidence type="ECO:0000313" key="6">
    <source>
        <dbReference type="Proteomes" id="UP001180453"/>
    </source>
</evidence>
<gene>
    <name evidence="5" type="ORF">J2X20_003387</name>
</gene>
<protein>
    <submittedName>
        <fullName evidence="5">Protein SCO1/2</fullName>
    </submittedName>
</protein>
<dbReference type="InterPro" id="IPR036249">
    <property type="entry name" value="Thioredoxin-like_sf"/>
</dbReference>
<dbReference type="RefSeq" id="WP_310266931.1">
    <property type="nucleotide sequence ID" value="NZ_JAVDXU010000002.1"/>
</dbReference>
<proteinExistence type="inferred from homology"/>
<dbReference type="Gene3D" id="3.40.30.10">
    <property type="entry name" value="Glutaredoxin"/>
    <property type="match status" value="1"/>
</dbReference>
<sequence length="195" mass="21255">MKRRALLLATLPLSATAAPERLKAGVFEPAQPAPEFALKGSDGAALNLARFKGKLVLLVFGFTHCPEVCPTTLATLAQARKQLGTDAADVQVVYVTVDPERDDLNRIRQYLEAFDKSFIGGTETPATLAVMRKRYGVVAEKIGAKQQANANTAYGMNHSTSVWLIDRTGKLRAMMPYGHEAKDFVHDLQLLLASK</sequence>
<dbReference type="SUPFAM" id="SSF52833">
    <property type="entry name" value="Thioredoxin-like"/>
    <property type="match status" value="1"/>
</dbReference>
<feature type="chain" id="PRO_5046745987" evidence="3">
    <location>
        <begin position="18"/>
        <end position="195"/>
    </location>
</feature>
<evidence type="ECO:0000256" key="1">
    <source>
        <dbReference type="ARBA" id="ARBA00010996"/>
    </source>
</evidence>
<dbReference type="CDD" id="cd02968">
    <property type="entry name" value="SCO"/>
    <property type="match status" value="1"/>
</dbReference>
<accession>A0ABU1YPE9</accession>
<keyword evidence="3" id="KW-0732">Signal</keyword>
<feature type="signal peptide" evidence="3">
    <location>
        <begin position="1"/>
        <end position="17"/>
    </location>
</feature>
<keyword evidence="6" id="KW-1185">Reference proteome</keyword>
<dbReference type="Proteomes" id="UP001180453">
    <property type="component" value="Unassembled WGS sequence"/>
</dbReference>
<evidence type="ECO:0000313" key="5">
    <source>
        <dbReference type="EMBL" id="MDR7270729.1"/>
    </source>
</evidence>
<dbReference type="InterPro" id="IPR003782">
    <property type="entry name" value="SCO1/SenC"/>
</dbReference>
<organism evidence="5 6">
    <name type="scientific">Roseateles saccharophilus</name>
    <name type="common">Pseudomonas saccharophila</name>
    <dbReference type="NCBI Taxonomy" id="304"/>
    <lineage>
        <taxon>Bacteria</taxon>
        <taxon>Pseudomonadati</taxon>
        <taxon>Pseudomonadota</taxon>
        <taxon>Betaproteobacteria</taxon>
        <taxon>Burkholderiales</taxon>
        <taxon>Sphaerotilaceae</taxon>
        <taxon>Roseateles</taxon>
    </lineage>
</organism>
<name>A0ABU1YPE9_ROSSA</name>
<reference evidence="5 6" key="1">
    <citation type="submission" date="2023-07" db="EMBL/GenBank/DDBJ databases">
        <title>Sorghum-associated microbial communities from plants grown in Nebraska, USA.</title>
        <authorList>
            <person name="Schachtman D."/>
        </authorList>
    </citation>
    <scope>NUCLEOTIDE SEQUENCE [LARGE SCALE GENOMIC DNA]</scope>
    <source>
        <strain evidence="5 6">BE314</strain>
    </source>
</reference>
<keyword evidence="2" id="KW-0186">Copper</keyword>
<comment type="similarity">
    <text evidence="1">Belongs to the SCO1/2 family.</text>
</comment>